<dbReference type="AlphaFoldDB" id="A0AAE3ZM76"/>
<organism evidence="1 2">
    <name type="scientific">Catenuloplanes niger</name>
    <dbReference type="NCBI Taxonomy" id="587534"/>
    <lineage>
        <taxon>Bacteria</taxon>
        <taxon>Bacillati</taxon>
        <taxon>Actinomycetota</taxon>
        <taxon>Actinomycetes</taxon>
        <taxon>Micromonosporales</taxon>
        <taxon>Micromonosporaceae</taxon>
        <taxon>Catenuloplanes</taxon>
    </lineage>
</organism>
<dbReference type="Proteomes" id="UP001183629">
    <property type="component" value="Unassembled WGS sequence"/>
</dbReference>
<name>A0AAE3ZM76_9ACTN</name>
<comment type="caution">
    <text evidence="1">The sequence shown here is derived from an EMBL/GenBank/DDBJ whole genome shotgun (WGS) entry which is preliminary data.</text>
</comment>
<proteinExistence type="predicted"/>
<protein>
    <submittedName>
        <fullName evidence="1">Uncharacterized protein</fullName>
    </submittedName>
</protein>
<evidence type="ECO:0000313" key="2">
    <source>
        <dbReference type="Proteomes" id="UP001183629"/>
    </source>
</evidence>
<dbReference type="EMBL" id="JAVDYC010000001">
    <property type="protein sequence ID" value="MDR7320708.1"/>
    <property type="molecule type" value="Genomic_DNA"/>
</dbReference>
<evidence type="ECO:0000313" key="1">
    <source>
        <dbReference type="EMBL" id="MDR7320708.1"/>
    </source>
</evidence>
<gene>
    <name evidence="1" type="ORF">J2S44_000958</name>
</gene>
<reference evidence="1 2" key="1">
    <citation type="submission" date="2023-07" db="EMBL/GenBank/DDBJ databases">
        <title>Sequencing the genomes of 1000 actinobacteria strains.</title>
        <authorList>
            <person name="Klenk H.-P."/>
        </authorList>
    </citation>
    <scope>NUCLEOTIDE SEQUENCE [LARGE SCALE GENOMIC DNA]</scope>
    <source>
        <strain evidence="1 2">DSM 44711</strain>
    </source>
</reference>
<sequence length="79" mass="8445">MPFLVQNVEPATVPIVHAVSRDVPGNAYVGPDGLFSFTGRRAAVRRPSRAARNPATAARLWQRTAALLDVAPAIRVPGE</sequence>
<accession>A0AAE3ZM76</accession>
<keyword evidence="2" id="KW-1185">Reference proteome</keyword>